<comment type="function">
    <text evidence="16">Digests double-stranded RNA. Involved in the processing of primary rRNA transcript to yield the immediate precursors to the large and small rRNAs (23S and 16S). Also processes some mRNAs, and tRNAs when they are encoded in the rRNA operon.</text>
</comment>
<dbReference type="Gene3D" id="1.10.1520.10">
    <property type="entry name" value="Ribonuclease III domain"/>
    <property type="match status" value="1"/>
</dbReference>
<keyword evidence="5 17" id="KW-0963">Cytoplasm</keyword>
<evidence type="ECO:0000256" key="2">
    <source>
        <dbReference type="ARBA" id="ARBA00004496"/>
    </source>
</evidence>
<dbReference type="Proteomes" id="UP000050920">
    <property type="component" value="Unassembled WGS sequence"/>
</dbReference>
<evidence type="ECO:0000259" key="19">
    <source>
        <dbReference type="PROSITE" id="PS50142"/>
    </source>
</evidence>
<comment type="catalytic activity">
    <reaction evidence="1 17">
        <text>Endonucleolytic cleavage to 5'-phosphomonoester.</text>
        <dbReference type="EC" id="3.1.26.3"/>
    </reaction>
</comment>
<comment type="function">
    <text evidence="17">Digests double-stranded RNA. Involved in the processing of primary rRNA transcript to yield the immediate precursors to the large and small rRNAs (23S and 16S). Processes some mRNAs, and tRNAs when they are encoded in the rRNA operon. Processes pre-crRNA and tracrRNA of type II CRISPR loci if present in the organism.</text>
</comment>
<gene>
    <name evidence="17" type="primary">rnc</name>
    <name evidence="20" type="ORF">DY78_GL002942</name>
</gene>
<dbReference type="GO" id="GO:0005737">
    <property type="term" value="C:cytoplasm"/>
    <property type="evidence" value="ECO:0007669"/>
    <property type="project" value="UniProtKB-SubCell"/>
</dbReference>
<evidence type="ECO:0000256" key="11">
    <source>
        <dbReference type="ARBA" id="ARBA00022730"/>
    </source>
</evidence>
<dbReference type="EMBL" id="AYGX02000070">
    <property type="protein sequence ID" value="KRO27693.1"/>
    <property type="molecule type" value="Genomic_DNA"/>
</dbReference>
<dbReference type="GO" id="GO:0003725">
    <property type="term" value="F:double-stranded RNA binding"/>
    <property type="evidence" value="ECO:0007669"/>
    <property type="project" value="TreeGrafter"/>
</dbReference>
<sequence>MMIAREAYRTGIKTLFWWDIGRIYSIMLYCIDILKPERIAQMITELAAMLKERFGIVFNNEDLLAEAFTQASYVNEHQEQNLKFYERVEFLGDAVLELAVSEYLYKRYKDMPQGKLTRLRAAMVCEDSFASFARECDFPKYIRLGKGEQKAKAWERDSLLCDIFESFVGALYLDQGREPVLKFVHQVIFPKLDEGRFDGVFDYKTTLQEYLQRDGDVQIDYNLIEQDGPANERSYEIAVLADGQKIGEGWGHSKKEAEQSAARQAYSKLQQKQD</sequence>
<dbReference type="SUPFAM" id="SSF69065">
    <property type="entry name" value="RNase III domain-like"/>
    <property type="match status" value="1"/>
</dbReference>
<dbReference type="InterPro" id="IPR000999">
    <property type="entry name" value="RNase_III_dom"/>
</dbReference>
<dbReference type="Pfam" id="PF00035">
    <property type="entry name" value="dsrm"/>
    <property type="match status" value="1"/>
</dbReference>
<keyword evidence="13 17" id="KW-0378">Hydrolase</keyword>
<dbReference type="Pfam" id="PF14622">
    <property type="entry name" value="Ribonucleas_3_3"/>
    <property type="match status" value="1"/>
</dbReference>
<feature type="binding site" evidence="17">
    <location>
        <position position="89"/>
    </location>
    <ligand>
        <name>Mg(2+)</name>
        <dbReference type="ChEBI" id="CHEBI:18420"/>
    </ligand>
</feature>
<dbReference type="PROSITE" id="PS50142">
    <property type="entry name" value="RNASE_3_2"/>
    <property type="match status" value="1"/>
</dbReference>
<evidence type="ECO:0000256" key="4">
    <source>
        <dbReference type="ARBA" id="ARBA00011738"/>
    </source>
</evidence>
<keyword evidence="9 17" id="KW-0540">Nuclease</keyword>
<feature type="binding site" evidence="17">
    <location>
        <position position="165"/>
    </location>
    <ligand>
        <name>Mg(2+)</name>
        <dbReference type="ChEBI" id="CHEBI:18420"/>
    </ligand>
</feature>
<dbReference type="GO" id="GO:0008033">
    <property type="term" value="P:tRNA processing"/>
    <property type="evidence" value="ECO:0007669"/>
    <property type="project" value="UniProtKB-KW"/>
</dbReference>
<keyword evidence="12 17" id="KW-0255">Endonuclease</keyword>
<evidence type="ECO:0000256" key="14">
    <source>
        <dbReference type="ARBA" id="ARBA00022842"/>
    </source>
</evidence>
<dbReference type="GO" id="GO:0004525">
    <property type="term" value="F:ribonuclease III activity"/>
    <property type="evidence" value="ECO:0007669"/>
    <property type="project" value="UniProtKB-UniRule"/>
</dbReference>
<evidence type="ECO:0000256" key="7">
    <source>
        <dbReference type="ARBA" id="ARBA00022664"/>
    </source>
</evidence>
<feature type="active site" evidence="17">
    <location>
        <position position="165"/>
    </location>
</feature>
<reference evidence="20 21" key="1">
    <citation type="journal article" date="2015" name="Genome Announc.">
        <title>Expanding the biotechnology potential of lactobacilli through comparative genomics of 213 strains and associated genera.</title>
        <authorList>
            <person name="Sun Z."/>
            <person name="Harris H.M."/>
            <person name="McCann A."/>
            <person name="Guo C."/>
            <person name="Argimon S."/>
            <person name="Zhang W."/>
            <person name="Yang X."/>
            <person name="Jeffery I.B."/>
            <person name="Cooney J.C."/>
            <person name="Kagawa T.F."/>
            <person name="Liu W."/>
            <person name="Song Y."/>
            <person name="Salvetti E."/>
            <person name="Wrobel A."/>
            <person name="Rasinkangas P."/>
            <person name="Parkhill J."/>
            <person name="Rea M.C."/>
            <person name="O'Sullivan O."/>
            <person name="Ritari J."/>
            <person name="Douillard F.P."/>
            <person name="Paul Ross R."/>
            <person name="Yang R."/>
            <person name="Briner A.E."/>
            <person name="Felis G.E."/>
            <person name="de Vos W.M."/>
            <person name="Barrangou R."/>
            <person name="Klaenhammer T.R."/>
            <person name="Caufield P.W."/>
            <person name="Cui Y."/>
            <person name="Zhang H."/>
            <person name="O'Toole P.W."/>
        </authorList>
    </citation>
    <scope>NUCLEOTIDE SEQUENCE [LARGE SCALE GENOMIC DNA]</scope>
    <source>
        <strain evidence="20 21">DSM 21115</strain>
    </source>
</reference>
<dbReference type="CDD" id="cd10845">
    <property type="entry name" value="DSRM_RNAse_III_family"/>
    <property type="match status" value="1"/>
</dbReference>
<keyword evidence="14 17" id="KW-0460">Magnesium</keyword>
<accession>A0A0R2NUS7</accession>
<dbReference type="PANTHER" id="PTHR11207">
    <property type="entry name" value="RIBONUCLEASE III"/>
    <property type="match status" value="1"/>
</dbReference>
<evidence type="ECO:0000256" key="6">
    <source>
        <dbReference type="ARBA" id="ARBA00022552"/>
    </source>
</evidence>
<comment type="subunit">
    <text evidence="4 17">Homodimer.</text>
</comment>
<dbReference type="GO" id="GO:0006364">
    <property type="term" value="P:rRNA processing"/>
    <property type="evidence" value="ECO:0007669"/>
    <property type="project" value="UniProtKB-UniRule"/>
</dbReference>
<feature type="binding site" evidence="17">
    <location>
        <position position="162"/>
    </location>
    <ligand>
        <name>Mg(2+)</name>
        <dbReference type="ChEBI" id="CHEBI:18420"/>
    </ligand>
</feature>
<dbReference type="FunFam" id="1.10.1520.10:FF:000001">
    <property type="entry name" value="Ribonuclease 3"/>
    <property type="match status" value="1"/>
</dbReference>
<keyword evidence="21" id="KW-1185">Reference proteome</keyword>
<evidence type="ECO:0000256" key="17">
    <source>
        <dbReference type="HAMAP-Rule" id="MF_00104"/>
    </source>
</evidence>
<dbReference type="InterPro" id="IPR014720">
    <property type="entry name" value="dsRBD_dom"/>
</dbReference>
<dbReference type="GO" id="GO:0046872">
    <property type="term" value="F:metal ion binding"/>
    <property type="evidence" value="ECO:0007669"/>
    <property type="project" value="UniProtKB-KW"/>
</dbReference>
<evidence type="ECO:0000256" key="8">
    <source>
        <dbReference type="ARBA" id="ARBA00022694"/>
    </source>
</evidence>
<proteinExistence type="inferred from homology"/>
<dbReference type="InterPro" id="IPR011907">
    <property type="entry name" value="RNase_III"/>
</dbReference>
<keyword evidence="7 17" id="KW-0507">mRNA processing</keyword>
<organism evidence="20 21">
    <name type="scientific">Lactiplantibacillus fabifermentans DSM 21115</name>
    <dbReference type="NCBI Taxonomy" id="1413187"/>
    <lineage>
        <taxon>Bacteria</taxon>
        <taxon>Bacillati</taxon>
        <taxon>Bacillota</taxon>
        <taxon>Bacilli</taxon>
        <taxon>Lactobacillales</taxon>
        <taxon>Lactobacillaceae</taxon>
        <taxon>Lactiplantibacillus</taxon>
    </lineage>
</organism>
<dbReference type="Gene3D" id="3.30.160.20">
    <property type="match status" value="1"/>
</dbReference>
<evidence type="ECO:0000256" key="3">
    <source>
        <dbReference type="ARBA" id="ARBA00010183"/>
    </source>
</evidence>
<evidence type="ECO:0000256" key="16">
    <source>
        <dbReference type="ARBA" id="ARBA00053741"/>
    </source>
</evidence>
<protein>
    <recommendedName>
        <fullName evidence="17">Ribonuclease 3</fullName>
        <ecNumber evidence="17">3.1.26.3</ecNumber>
    </recommendedName>
    <alternativeName>
        <fullName evidence="17">Ribonuclease III</fullName>
        <shortName evidence="17">RNase III</shortName>
    </alternativeName>
</protein>
<evidence type="ECO:0000256" key="9">
    <source>
        <dbReference type="ARBA" id="ARBA00022722"/>
    </source>
</evidence>
<dbReference type="AlphaFoldDB" id="A0A0R2NUS7"/>
<dbReference type="GO" id="GO:0042802">
    <property type="term" value="F:identical protein binding"/>
    <property type="evidence" value="ECO:0007669"/>
    <property type="project" value="UniProtKB-ARBA"/>
</dbReference>
<keyword evidence="11 17" id="KW-0699">rRNA-binding</keyword>
<comment type="subcellular location">
    <subcellularLocation>
        <location evidence="2 17">Cytoplasm</location>
    </subcellularLocation>
</comment>
<evidence type="ECO:0000259" key="18">
    <source>
        <dbReference type="PROSITE" id="PS50137"/>
    </source>
</evidence>
<dbReference type="CDD" id="cd00593">
    <property type="entry name" value="RIBOc"/>
    <property type="match status" value="1"/>
</dbReference>
<evidence type="ECO:0000256" key="13">
    <source>
        <dbReference type="ARBA" id="ARBA00022801"/>
    </source>
</evidence>
<dbReference type="SMART" id="SM00535">
    <property type="entry name" value="RIBOc"/>
    <property type="match status" value="1"/>
</dbReference>
<evidence type="ECO:0000256" key="5">
    <source>
        <dbReference type="ARBA" id="ARBA00022490"/>
    </source>
</evidence>
<dbReference type="InterPro" id="IPR036389">
    <property type="entry name" value="RNase_III_sf"/>
</dbReference>
<feature type="active site" evidence="17">
    <location>
        <position position="93"/>
    </location>
</feature>
<dbReference type="GO" id="GO:0019843">
    <property type="term" value="F:rRNA binding"/>
    <property type="evidence" value="ECO:0007669"/>
    <property type="project" value="UniProtKB-KW"/>
</dbReference>
<dbReference type="PANTHER" id="PTHR11207:SF0">
    <property type="entry name" value="RIBONUCLEASE 3"/>
    <property type="match status" value="1"/>
</dbReference>
<comment type="caution">
    <text evidence="20">The sequence shown here is derived from an EMBL/GenBank/DDBJ whole genome shotgun (WGS) entry which is preliminary data.</text>
</comment>
<evidence type="ECO:0000256" key="1">
    <source>
        <dbReference type="ARBA" id="ARBA00000109"/>
    </source>
</evidence>
<dbReference type="GO" id="GO:0010468">
    <property type="term" value="P:regulation of gene expression"/>
    <property type="evidence" value="ECO:0007669"/>
    <property type="project" value="TreeGrafter"/>
</dbReference>
<evidence type="ECO:0000256" key="15">
    <source>
        <dbReference type="ARBA" id="ARBA00022884"/>
    </source>
</evidence>
<feature type="domain" description="DRBM" evidence="18">
    <location>
        <begin position="202"/>
        <end position="271"/>
    </location>
</feature>
<keyword evidence="10 17" id="KW-0479">Metal-binding</keyword>
<evidence type="ECO:0000313" key="21">
    <source>
        <dbReference type="Proteomes" id="UP000050920"/>
    </source>
</evidence>
<evidence type="ECO:0000313" key="20">
    <source>
        <dbReference type="EMBL" id="KRO27693.1"/>
    </source>
</evidence>
<dbReference type="NCBIfam" id="TIGR02191">
    <property type="entry name" value="RNaseIII"/>
    <property type="match status" value="1"/>
</dbReference>
<comment type="similarity">
    <text evidence="3">Belongs to the ribonuclease III family.</text>
</comment>
<feature type="domain" description="RNase III" evidence="19">
    <location>
        <begin position="47"/>
        <end position="176"/>
    </location>
</feature>
<dbReference type="SUPFAM" id="SSF54768">
    <property type="entry name" value="dsRNA-binding domain-like"/>
    <property type="match status" value="1"/>
</dbReference>
<comment type="cofactor">
    <cofactor evidence="17">
        <name>Mg(2+)</name>
        <dbReference type="ChEBI" id="CHEBI:18420"/>
    </cofactor>
</comment>
<keyword evidence="15 17" id="KW-0694">RNA-binding</keyword>
<dbReference type="GO" id="GO:0006397">
    <property type="term" value="P:mRNA processing"/>
    <property type="evidence" value="ECO:0007669"/>
    <property type="project" value="UniProtKB-UniRule"/>
</dbReference>
<name>A0A0R2NUS7_9LACO</name>
<dbReference type="HAMAP" id="MF_00104">
    <property type="entry name" value="RNase_III"/>
    <property type="match status" value="1"/>
</dbReference>
<dbReference type="EC" id="3.1.26.3" evidence="17"/>
<dbReference type="PROSITE" id="PS50137">
    <property type="entry name" value="DS_RBD"/>
    <property type="match status" value="1"/>
</dbReference>
<keyword evidence="8 17" id="KW-0819">tRNA processing</keyword>
<keyword evidence="6 17" id="KW-0698">rRNA processing</keyword>
<evidence type="ECO:0000256" key="10">
    <source>
        <dbReference type="ARBA" id="ARBA00022723"/>
    </source>
</evidence>
<dbReference type="FunFam" id="3.30.160.20:FF:000003">
    <property type="entry name" value="Ribonuclease 3"/>
    <property type="match status" value="1"/>
</dbReference>
<dbReference type="SMART" id="SM00358">
    <property type="entry name" value="DSRM"/>
    <property type="match status" value="1"/>
</dbReference>
<evidence type="ECO:0000256" key="12">
    <source>
        <dbReference type="ARBA" id="ARBA00022759"/>
    </source>
</evidence>